<keyword evidence="9" id="KW-0444">Lipid biosynthesis</keyword>
<feature type="transmembrane region" description="Helical" evidence="19">
    <location>
        <begin position="189"/>
        <end position="211"/>
    </location>
</feature>
<evidence type="ECO:0000256" key="19">
    <source>
        <dbReference type="SAM" id="Phobius"/>
    </source>
</evidence>
<evidence type="ECO:0000313" key="20">
    <source>
        <dbReference type="EMBL" id="ATH96135.1"/>
    </source>
</evidence>
<keyword evidence="13 19" id="KW-1133">Transmembrane helix</keyword>
<name>A0ABM6PMQ7_9MICO</name>
<evidence type="ECO:0000256" key="17">
    <source>
        <dbReference type="ARBA" id="ARBA00023264"/>
    </source>
</evidence>
<evidence type="ECO:0000256" key="18">
    <source>
        <dbReference type="RuleBase" id="RU003938"/>
    </source>
</evidence>
<reference evidence="20 21" key="1">
    <citation type="journal article" date="2016" name="Int. J. Syst. Evol. Microbiol.">
        <title>Dermabacter jinjuensis sp. nov., a novel species of the genus Dermabacter isolated from a clinical specimen.</title>
        <authorList>
            <person name="Park Y.K."/>
            <person name="Lee K.M."/>
            <person name="Lee W.K."/>
            <person name="Cho M.J."/>
            <person name="Lee H.S."/>
            <person name="Cho Y.G."/>
            <person name="Lee Y.C."/>
            <person name="Lee W.K."/>
            <person name="Seong W.K."/>
            <person name="Hwang K.J."/>
        </authorList>
    </citation>
    <scope>NUCLEOTIDE SEQUENCE [LARGE SCALE GENOMIC DNA]</scope>
    <source>
        <strain evidence="20 21">32T</strain>
    </source>
</reference>
<evidence type="ECO:0000256" key="8">
    <source>
        <dbReference type="ARBA" id="ARBA00022475"/>
    </source>
</evidence>
<sequence>MPGNEPGTAVAVSESTTPEVPLAASEALASEERLVAEVSELPAATHARTPRAGRNLPAAIAVGLALVALLYGCIYVLPALFTPVVAIAVVIATLEVANALEGARLRVPSIPLLVASVGVAVSAWQYGASGLLVSTIVGAIVLIMWRTTEATGLMALRDTVAGIFALLWVPFMASFTILLMAQPNGANKVMFALVVPIMNDTCGYAVGVLFGKHPMAPSISPKKSWEGFAGSLVGGIAAAGLIGHVWLPDIGFGWGLAFGAVMVVVSTIGDLSESLLKRDLRIKDMGQLLPGHGGMMDRLDSMLLTAPTVYILLAIVEAISG</sequence>
<dbReference type="PROSITE" id="PS01315">
    <property type="entry name" value="CDS"/>
    <property type="match status" value="1"/>
</dbReference>
<evidence type="ECO:0000256" key="5">
    <source>
        <dbReference type="ARBA" id="ARBA00010185"/>
    </source>
</evidence>
<evidence type="ECO:0000256" key="6">
    <source>
        <dbReference type="ARBA" id="ARBA00012487"/>
    </source>
</evidence>
<dbReference type="Pfam" id="PF01148">
    <property type="entry name" value="CTP_transf_1"/>
    <property type="match status" value="1"/>
</dbReference>
<feature type="transmembrane region" description="Helical" evidence="19">
    <location>
        <begin position="227"/>
        <end position="246"/>
    </location>
</feature>
<keyword evidence="15 19" id="KW-0472">Membrane</keyword>
<protein>
    <recommendedName>
        <fullName evidence="7 18">Phosphatidate cytidylyltransferase</fullName>
        <ecNumber evidence="6 18">2.7.7.41</ecNumber>
    </recommendedName>
</protein>
<feature type="transmembrane region" description="Helical" evidence="19">
    <location>
        <begin position="160"/>
        <end position="183"/>
    </location>
</feature>
<feature type="transmembrane region" description="Helical" evidence="19">
    <location>
        <begin position="130"/>
        <end position="148"/>
    </location>
</feature>
<keyword evidence="16" id="KW-0594">Phospholipid biosynthesis</keyword>
<accession>A0ABM6PMQ7</accession>
<organism evidence="20 21">
    <name type="scientific">Dermabacter jinjuensis</name>
    <dbReference type="NCBI Taxonomy" id="1667168"/>
    <lineage>
        <taxon>Bacteria</taxon>
        <taxon>Bacillati</taxon>
        <taxon>Actinomycetota</taxon>
        <taxon>Actinomycetes</taxon>
        <taxon>Micrococcales</taxon>
        <taxon>Dermabacteraceae</taxon>
        <taxon>Dermabacter</taxon>
    </lineage>
</organism>
<comment type="subcellular location">
    <subcellularLocation>
        <location evidence="2">Cell membrane</location>
        <topology evidence="2">Multi-pass membrane protein</topology>
    </subcellularLocation>
</comment>
<keyword evidence="11 18" id="KW-0812">Transmembrane</keyword>
<evidence type="ECO:0000256" key="10">
    <source>
        <dbReference type="ARBA" id="ARBA00022679"/>
    </source>
</evidence>
<keyword evidence="8" id="KW-1003">Cell membrane</keyword>
<keyword evidence="21" id="KW-1185">Reference proteome</keyword>
<keyword evidence="14" id="KW-0443">Lipid metabolism</keyword>
<dbReference type="Proteomes" id="UP000815698">
    <property type="component" value="Chromosome"/>
</dbReference>
<evidence type="ECO:0000256" key="4">
    <source>
        <dbReference type="ARBA" id="ARBA00005189"/>
    </source>
</evidence>
<evidence type="ECO:0000256" key="12">
    <source>
        <dbReference type="ARBA" id="ARBA00022695"/>
    </source>
</evidence>
<evidence type="ECO:0000256" key="13">
    <source>
        <dbReference type="ARBA" id="ARBA00022989"/>
    </source>
</evidence>
<dbReference type="EMBL" id="CP023482">
    <property type="protein sequence ID" value="ATH96135.1"/>
    <property type="molecule type" value="Genomic_DNA"/>
</dbReference>
<comment type="pathway">
    <text evidence="4">Lipid metabolism.</text>
</comment>
<feature type="transmembrane region" description="Helical" evidence="19">
    <location>
        <begin position="56"/>
        <end position="77"/>
    </location>
</feature>
<evidence type="ECO:0000256" key="3">
    <source>
        <dbReference type="ARBA" id="ARBA00005119"/>
    </source>
</evidence>
<evidence type="ECO:0000256" key="1">
    <source>
        <dbReference type="ARBA" id="ARBA00001698"/>
    </source>
</evidence>
<dbReference type="GO" id="GO:0016779">
    <property type="term" value="F:nucleotidyltransferase activity"/>
    <property type="evidence" value="ECO:0007669"/>
    <property type="project" value="UniProtKB-KW"/>
</dbReference>
<gene>
    <name evidence="20" type="ORF">COP05_02785</name>
</gene>
<feature type="transmembrane region" description="Helical" evidence="19">
    <location>
        <begin position="252"/>
        <end position="271"/>
    </location>
</feature>
<comment type="similarity">
    <text evidence="5 18">Belongs to the CDS family.</text>
</comment>
<evidence type="ECO:0000256" key="14">
    <source>
        <dbReference type="ARBA" id="ARBA00023098"/>
    </source>
</evidence>
<dbReference type="InterPro" id="IPR000374">
    <property type="entry name" value="PC_trans"/>
</dbReference>
<dbReference type="RefSeq" id="WP_096882618.1">
    <property type="nucleotide sequence ID" value="NZ_CP086002.1"/>
</dbReference>
<evidence type="ECO:0000256" key="15">
    <source>
        <dbReference type="ARBA" id="ARBA00023136"/>
    </source>
</evidence>
<evidence type="ECO:0000256" key="7">
    <source>
        <dbReference type="ARBA" id="ARBA00019373"/>
    </source>
</evidence>
<dbReference type="PANTHER" id="PTHR46382">
    <property type="entry name" value="PHOSPHATIDATE CYTIDYLYLTRANSFERASE"/>
    <property type="match status" value="1"/>
</dbReference>
<evidence type="ECO:0000256" key="2">
    <source>
        <dbReference type="ARBA" id="ARBA00004651"/>
    </source>
</evidence>
<comment type="pathway">
    <text evidence="3 18">Phospholipid metabolism; CDP-diacylglycerol biosynthesis; CDP-diacylglycerol from sn-glycerol 3-phosphate: step 3/3.</text>
</comment>
<evidence type="ECO:0000256" key="9">
    <source>
        <dbReference type="ARBA" id="ARBA00022516"/>
    </source>
</evidence>
<keyword evidence="12 18" id="KW-0548">Nucleotidyltransferase</keyword>
<proteinExistence type="inferred from homology"/>
<evidence type="ECO:0000313" key="21">
    <source>
        <dbReference type="Proteomes" id="UP000815698"/>
    </source>
</evidence>
<evidence type="ECO:0000256" key="16">
    <source>
        <dbReference type="ARBA" id="ARBA00023209"/>
    </source>
</evidence>
<keyword evidence="10 18" id="KW-0808">Transferase</keyword>
<dbReference type="EC" id="2.7.7.41" evidence="6 18"/>
<comment type="catalytic activity">
    <reaction evidence="1 18">
        <text>a 1,2-diacyl-sn-glycero-3-phosphate + CTP + H(+) = a CDP-1,2-diacyl-sn-glycerol + diphosphate</text>
        <dbReference type="Rhea" id="RHEA:16229"/>
        <dbReference type="ChEBI" id="CHEBI:15378"/>
        <dbReference type="ChEBI" id="CHEBI:33019"/>
        <dbReference type="ChEBI" id="CHEBI:37563"/>
        <dbReference type="ChEBI" id="CHEBI:58332"/>
        <dbReference type="ChEBI" id="CHEBI:58608"/>
        <dbReference type="EC" id="2.7.7.41"/>
    </reaction>
</comment>
<keyword evidence="17" id="KW-1208">Phospholipid metabolism</keyword>
<evidence type="ECO:0000256" key="11">
    <source>
        <dbReference type="ARBA" id="ARBA00022692"/>
    </source>
</evidence>
<dbReference type="PANTHER" id="PTHR46382:SF1">
    <property type="entry name" value="PHOSPHATIDATE CYTIDYLYLTRANSFERASE"/>
    <property type="match status" value="1"/>
</dbReference>